<dbReference type="SUPFAM" id="SSF56235">
    <property type="entry name" value="N-terminal nucleophile aminohydrolases (Ntn hydrolases)"/>
    <property type="match status" value="1"/>
</dbReference>
<keyword evidence="2 3" id="KW-0647">Proteasome</keyword>
<keyword evidence="5" id="KW-1185">Reference proteome</keyword>
<dbReference type="KEGG" id="dpte:113796120"/>
<dbReference type="Proteomes" id="UP000515146">
    <property type="component" value="Unplaced"/>
</dbReference>
<dbReference type="GO" id="GO:0006511">
    <property type="term" value="P:ubiquitin-dependent protein catabolic process"/>
    <property type="evidence" value="ECO:0007669"/>
    <property type="project" value="InterPro"/>
</dbReference>
<evidence type="ECO:0000313" key="5">
    <source>
        <dbReference type="Proteomes" id="UP000515146"/>
    </source>
</evidence>
<dbReference type="SMART" id="SM00948">
    <property type="entry name" value="Proteasome_A_N"/>
    <property type="match status" value="1"/>
</dbReference>
<dbReference type="PANTHER" id="PTHR11599">
    <property type="entry name" value="PROTEASOME SUBUNIT ALPHA/BETA"/>
    <property type="match status" value="1"/>
</dbReference>
<dbReference type="OrthoDB" id="3145928at2759"/>
<dbReference type="InterPro" id="IPR000426">
    <property type="entry name" value="Proteasome_asu_N"/>
</dbReference>
<dbReference type="OMA" id="HQQPLHM"/>
<evidence type="ECO:0000313" key="6">
    <source>
        <dbReference type="RefSeq" id="XP_027202160.1"/>
    </source>
</evidence>
<dbReference type="InterPro" id="IPR050115">
    <property type="entry name" value="Proteasome_alpha"/>
</dbReference>
<accession>A0A6P6YA44</accession>
<evidence type="ECO:0000256" key="2">
    <source>
        <dbReference type="ARBA" id="ARBA00022942"/>
    </source>
</evidence>
<dbReference type="AlphaFoldDB" id="A0A6P6YA44"/>
<dbReference type="InterPro" id="IPR001353">
    <property type="entry name" value="Proteasome_sua/b"/>
</dbReference>
<dbReference type="GO" id="GO:0019773">
    <property type="term" value="C:proteasome core complex, alpha-subunit complex"/>
    <property type="evidence" value="ECO:0007669"/>
    <property type="project" value="UniProtKB-UniRule"/>
</dbReference>
<reference evidence="6" key="1">
    <citation type="submission" date="2025-08" db="UniProtKB">
        <authorList>
            <consortium name="RefSeq"/>
        </authorList>
    </citation>
    <scope>IDENTIFICATION</scope>
    <source>
        <strain evidence="6">Airmid</strain>
    </source>
</reference>
<dbReference type="InterPro" id="IPR023332">
    <property type="entry name" value="Proteasome_alpha-type"/>
</dbReference>
<dbReference type="RefSeq" id="XP_027202160.1">
    <property type="nucleotide sequence ID" value="XM_027346359.1"/>
</dbReference>
<evidence type="ECO:0000256" key="1">
    <source>
        <dbReference type="ARBA" id="ARBA00002000"/>
    </source>
</evidence>
<name>A0A6P6YA44_DERPT</name>
<sequence>MSDYDRALTVFSPDGHLLQVQYAAEAASRSLSVVAIKSADYIIILAERCKEQKLQDVAPNSKITFINDRVFGCFSGLAADARVLLNKTRNAAQSYQLSADEIADCTYIAKYIAEVQQRYTIQGGLRPFGVASLICGFTYQCEPRIYKCESNGVVISWKAHAIGNNSKPINEFLNAHYDEKLSLEDGLSVLFGSITECSNIVCGNVDVLVATKKPNQTGTNDYHYKFLGTEEKQNIIPFKPDDN</sequence>
<dbReference type="InterPro" id="IPR029055">
    <property type="entry name" value="Ntn_hydrolases_N"/>
</dbReference>
<comment type="function">
    <text evidence="1">The proteasome is a multicatalytic proteinase complex which is characterized by its ability to cleave peptides with Arg, Phe, Tyr, Leu, and Glu adjacent to the leaving group at neutral or slightly basic pH. The proteasome has an ATP-dependent proteolytic activity.</text>
</comment>
<organism evidence="5 6">
    <name type="scientific">Dermatophagoides pteronyssinus</name>
    <name type="common">European house dust mite</name>
    <dbReference type="NCBI Taxonomy" id="6956"/>
    <lineage>
        <taxon>Eukaryota</taxon>
        <taxon>Metazoa</taxon>
        <taxon>Ecdysozoa</taxon>
        <taxon>Arthropoda</taxon>
        <taxon>Chelicerata</taxon>
        <taxon>Arachnida</taxon>
        <taxon>Acari</taxon>
        <taxon>Acariformes</taxon>
        <taxon>Sarcoptiformes</taxon>
        <taxon>Astigmata</taxon>
        <taxon>Psoroptidia</taxon>
        <taxon>Analgoidea</taxon>
        <taxon>Pyroglyphidae</taxon>
        <taxon>Dermatophagoidinae</taxon>
        <taxon>Dermatophagoides</taxon>
    </lineage>
</organism>
<dbReference type="Pfam" id="PF10584">
    <property type="entry name" value="Proteasome_A_N"/>
    <property type="match status" value="1"/>
</dbReference>
<protein>
    <submittedName>
        <fullName evidence="6">Proteasome subunit alpha type-4-like</fullName>
    </submittedName>
</protein>
<dbReference type="Gene3D" id="3.60.20.10">
    <property type="entry name" value="Glutamine Phosphoribosylpyrophosphate, subunit 1, domain 1"/>
    <property type="match status" value="1"/>
</dbReference>
<dbReference type="Pfam" id="PF00227">
    <property type="entry name" value="Proteasome"/>
    <property type="match status" value="1"/>
</dbReference>
<evidence type="ECO:0000259" key="4">
    <source>
        <dbReference type="SMART" id="SM00948"/>
    </source>
</evidence>
<feature type="domain" description="Proteasome alpha-type subunits" evidence="4">
    <location>
        <begin position="4"/>
        <end position="26"/>
    </location>
</feature>
<gene>
    <name evidence="6" type="primary">LOC113796120</name>
</gene>
<dbReference type="InParanoid" id="A0A6P6YA44"/>
<dbReference type="FunCoup" id="A0A6P6YA44">
    <property type="interactions" value="984"/>
</dbReference>
<dbReference type="PROSITE" id="PS51475">
    <property type="entry name" value="PROTEASOME_ALPHA_2"/>
    <property type="match status" value="1"/>
</dbReference>
<comment type="similarity">
    <text evidence="3">Belongs to the peptidase T1A family.</text>
</comment>
<proteinExistence type="inferred from homology"/>
<evidence type="ECO:0000256" key="3">
    <source>
        <dbReference type="PROSITE-ProRule" id="PRU00808"/>
    </source>
</evidence>